<dbReference type="PROSITE" id="PS50294">
    <property type="entry name" value="WD_REPEATS_REGION"/>
    <property type="match status" value="3"/>
</dbReference>
<evidence type="ECO:0000259" key="13">
    <source>
        <dbReference type="Pfam" id="PF24105"/>
    </source>
</evidence>
<keyword evidence="4 10" id="KW-0677">Repeat</keyword>
<dbReference type="Gene3D" id="2.130.10.10">
    <property type="entry name" value="YVTN repeat-like/Quinoprotein amine dehydrogenase"/>
    <property type="match status" value="2"/>
</dbReference>
<dbReference type="PANTHER" id="PTHR13831:SF0">
    <property type="entry name" value="PROTEIN HIRA"/>
    <property type="match status" value="1"/>
</dbReference>
<dbReference type="InterPro" id="IPR011494">
    <property type="entry name" value="HIRA-like_C"/>
</dbReference>
<feature type="compositionally biased region" description="Low complexity" evidence="11">
    <location>
        <begin position="611"/>
        <end position="625"/>
    </location>
</feature>
<feature type="compositionally biased region" description="Polar residues" evidence="11">
    <location>
        <begin position="557"/>
        <end position="566"/>
    </location>
</feature>
<feature type="region of interest" description="Disordered" evidence="11">
    <location>
        <begin position="867"/>
        <end position="888"/>
    </location>
</feature>
<dbReference type="InterPro" id="IPR055410">
    <property type="entry name" value="Beta-prop_CAF1B_HIR1"/>
</dbReference>
<evidence type="ECO:0000256" key="7">
    <source>
        <dbReference type="ARBA" id="ARBA00023163"/>
    </source>
</evidence>
<feature type="region of interest" description="Disordered" evidence="11">
    <location>
        <begin position="599"/>
        <end position="715"/>
    </location>
</feature>
<comment type="subcellular location">
    <subcellularLocation>
        <location evidence="1 10">Nucleus</location>
    </subcellularLocation>
</comment>
<evidence type="ECO:0000256" key="11">
    <source>
        <dbReference type="SAM" id="MobiDB-lite"/>
    </source>
</evidence>
<dbReference type="SMART" id="SM00320">
    <property type="entry name" value="WD40"/>
    <property type="match status" value="6"/>
</dbReference>
<keyword evidence="10" id="KW-0678">Repressor</keyword>
<dbReference type="GO" id="GO:0006355">
    <property type="term" value="P:regulation of DNA-templated transcription"/>
    <property type="evidence" value="ECO:0007669"/>
    <property type="project" value="InterPro"/>
</dbReference>
<dbReference type="PROSITE" id="PS50082">
    <property type="entry name" value="WD_REPEATS_2"/>
    <property type="match status" value="3"/>
</dbReference>
<evidence type="ECO:0000256" key="5">
    <source>
        <dbReference type="ARBA" id="ARBA00022853"/>
    </source>
</evidence>
<evidence type="ECO:0000256" key="8">
    <source>
        <dbReference type="ARBA" id="ARBA00023242"/>
    </source>
</evidence>
<dbReference type="GO" id="GO:0005634">
    <property type="term" value="C:nucleus"/>
    <property type="evidence" value="ECO:0007669"/>
    <property type="project" value="UniProtKB-SubCell"/>
</dbReference>
<dbReference type="InterPro" id="IPR015943">
    <property type="entry name" value="WD40/YVTN_repeat-like_dom_sf"/>
</dbReference>
<dbReference type="InterPro" id="IPR031120">
    <property type="entry name" value="HIR1-like"/>
</dbReference>
<dbReference type="GO" id="GO:0006338">
    <property type="term" value="P:chromatin remodeling"/>
    <property type="evidence" value="ECO:0007669"/>
    <property type="project" value="InterPro"/>
</dbReference>
<sequence length="1142" mass="123575">MRLLKPHWVTHGKTSKTGPFLRPIYTLDIHPDGKRLATGGLTDGGGLIILWDMSLIRDPSLEKSSTSQRLFQMDNHQACVNCVRWSPTGRWLASGGMDRVVMVWVKTSTGARASAIFGATEKMKFTEHWRCATVLRHHTGDIIDIAWAQDGLRLASCSVDNTVVIWGPSQGSTSYNASASPFQCIATLRGHGGPVKGVAWDPAGRYLATQAEGLGVRIWRVSDWQEESKISKPFVKAADQSQVTRLSWSPDGSVIVAPHAINNRFPTAQLINRNHWRPGLDLVGHEKHVVCARYNPNLLRKSTATGHSVMICLALGSKDRSVSVWTTLGRRAFLVIRDLFTNSVSDLTWSSDGKELLACSLDGSISYMAFTREEIGEPLKVSEVARLHRKTYGQSLLDTLSSGDLSANSTLPLTCEGSQGVVKADAGGVAGVASAPVLLETPEALALQRSQAELRVRLDGLKTSQSTTSSDSLAEKPVQPTNQTEVRTKDGRRRITPRFLGRLDSLDEEPQTNSNSQFAAEKRRPSPADLKDNLLCSSNTQGSAASSTAVEAEVSEDQQQPQTASESVAVVFKPSSQEVPDNTSSLSPVALVVSSTPSAVNASSARPQSPTPAAGAPESPSPSSSCRKRKRSELAASPTQAVGSEKPLDKVQKRKRRRHRLFLHDEPTDNVFESAPSASGTSSTGGGGGNAGRSHSAKPGTPDKDTTRSISPLHSVARTLPRSRVCLEQISFVGRTQFVCSNSVEGTVIVNVINAPNTEGSKSQGMHKVTASRGDKQIWELSNRDRFTAHAHTETLIALGDCRGRLRLLQCNGAAVCPPIILESGLLRIAAYDPEKKPIKPNCEVFKPGPGARPAFSSYLYPLGGGSSGSQSTADAPAVSSHQPQQQSTNLTEVRLAAITATGSLRVWSLRVGSDRTPLLSGRLSVALPQLLVESTLNGIVQPGDGGVCSSMEFTDKGHLVVRLVCGSCYLFNTDLRVWVELLDALDPVKCHAAIAMQRSCPSGPLGSLQHISKLTAPKTAGLPLEIGQQSSAQRQSLGEFLECQVQGAELVGSPAEFKFWLLRWFRHLVEDGEDERIRQVCMEFIGPFLSPSRTSWQPTIKGISKRSLVKELLALFALNLRMQRLYVELKELLEQTQENQQ</sequence>
<evidence type="ECO:0000313" key="14">
    <source>
        <dbReference type="EMBL" id="JAP54998.1"/>
    </source>
</evidence>
<evidence type="ECO:0000259" key="12">
    <source>
        <dbReference type="Pfam" id="PF07569"/>
    </source>
</evidence>
<keyword evidence="5 10" id="KW-0156">Chromatin regulator</keyword>
<organism evidence="14">
    <name type="scientific">Schistocephalus solidus</name>
    <name type="common">Tapeworm</name>
    <dbReference type="NCBI Taxonomy" id="70667"/>
    <lineage>
        <taxon>Eukaryota</taxon>
        <taxon>Metazoa</taxon>
        <taxon>Spiralia</taxon>
        <taxon>Lophotrochozoa</taxon>
        <taxon>Platyhelminthes</taxon>
        <taxon>Cestoda</taxon>
        <taxon>Eucestoda</taxon>
        <taxon>Diphyllobothriidea</taxon>
        <taxon>Diphyllobothriidae</taxon>
        <taxon>Schistocephalus</taxon>
    </lineage>
</organism>
<dbReference type="Pfam" id="PF24105">
    <property type="entry name" value="Beta-prop_CAF1B_HIR1"/>
    <property type="match status" value="1"/>
</dbReference>
<comment type="similarity">
    <text evidence="2 10">Belongs to the WD repeat HIR1 family.</text>
</comment>
<feature type="region of interest" description="Disordered" evidence="11">
    <location>
        <begin position="461"/>
        <end position="568"/>
    </location>
</feature>
<dbReference type="GO" id="GO:0031491">
    <property type="term" value="F:nucleosome binding"/>
    <property type="evidence" value="ECO:0007669"/>
    <property type="project" value="TreeGrafter"/>
</dbReference>
<feature type="domain" description="CAF1B/HIR1 beta-propeller" evidence="13">
    <location>
        <begin position="23"/>
        <end position="375"/>
    </location>
</feature>
<reference evidence="14" key="1">
    <citation type="submission" date="2016-01" db="EMBL/GenBank/DDBJ databases">
        <title>Reference transcriptome for the parasite Schistocephalus solidus: insights into the molecular evolution of parasitism.</title>
        <authorList>
            <person name="Hebert F.O."/>
            <person name="Grambauer S."/>
            <person name="Barber I."/>
            <person name="Landry C.R."/>
            <person name="Aubin-Horth N."/>
        </authorList>
    </citation>
    <scope>NUCLEOTIDE SEQUENCE</scope>
</reference>
<proteinExistence type="inferred from homology"/>
<evidence type="ECO:0000256" key="9">
    <source>
        <dbReference type="PROSITE-ProRule" id="PRU00221"/>
    </source>
</evidence>
<feature type="compositionally biased region" description="Basic residues" evidence="11">
    <location>
        <begin position="652"/>
        <end position="661"/>
    </location>
</feature>
<dbReference type="Pfam" id="PF09453">
    <property type="entry name" value="HIRA_B"/>
    <property type="match status" value="1"/>
</dbReference>
<evidence type="ECO:0000256" key="10">
    <source>
        <dbReference type="RuleBase" id="RU364014"/>
    </source>
</evidence>
<feature type="compositionally biased region" description="Low complexity" evidence="11">
    <location>
        <begin position="543"/>
        <end position="552"/>
    </location>
</feature>
<dbReference type="Pfam" id="PF07569">
    <property type="entry name" value="Hira"/>
    <property type="match status" value="1"/>
</dbReference>
<feature type="compositionally biased region" description="Basic and acidic residues" evidence="11">
    <location>
        <begin position="520"/>
        <end position="532"/>
    </location>
</feature>
<feature type="repeat" description="WD" evidence="9">
    <location>
        <begin position="188"/>
        <end position="229"/>
    </location>
</feature>
<dbReference type="GO" id="GO:0000417">
    <property type="term" value="C:HIR complex"/>
    <property type="evidence" value="ECO:0007669"/>
    <property type="project" value="TreeGrafter"/>
</dbReference>
<dbReference type="GO" id="GO:0006351">
    <property type="term" value="P:DNA-templated transcription"/>
    <property type="evidence" value="ECO:0007669"/>
    <property type="project" value="InterPro"/>
</dbReference>
<dbReference type="GO" id="GO:0000785">
    <property type="term" value="C:chromatin"/>
    <property type="evidence" value="ECO:0007669"/>
    <property type="project" value="TreeGrafter"/>
</dbReference>
<feature type="repeat" description="WD" evidence="9">
    <location>
        <begin position="135"/>
        <end position="176"/>
    </location>
</feature>
<gene>
    <name evidence="14" type="ORF">TR125272</name>
</gene>
<comment type="function">
    <text evidence="10">Required for replication-independent chromatin assembly and for the periodic repression of histone gene transcription during the cell cycle.</text>
</comment>
<evidence type="ECO:0000256" key="1">
    <source>
        <dbReference type="ARBA" id="ARBA00004123"/>
    </source>
</evidence>
<keyword evidence="8 10" id="KW-0539">Nucleus</keyword>
<keyword evidence="6 10" id="KW-0805">Transcription regulation</keyword>
<dbReference type="InterPro" id="IPR019015">
    <property type="entry name" value="HIRA_B_motif"/>
</dbReference>
<evidence type="ECO:0000256" key="2">
    <source>
        <dbReference type="ARBA" id="ARBA00007306"/>
    </source>
</evidence>
<dbReference type="InterPro" id="IPR036322">
    <property type="entry name" value="WD40_repeat_dom_sf"/>
</dbReference>
<keyword evidence="7 10" id="KW-0804">Transcription</keyword>
<evidence type="ECO:0000256" key="6">
    <source>
        <dbReference type="ARBA" id="ARBA00023015"/>
    </source>
</evidence>
<dbReference type="InterPro" id="IPR001680">
    <property type="entry name" value="WD40_rpt"/>
</dbReference>
<keyword evidence="3 9" id="KW-0853">WD repeat</keyword>
<feature type="compositionally biased region" description="Polar residues" evidence="11">
    <location>
        <begin position="462"/>
        <end position="472"/>
    </location>
</feature>
<dbReference type="EMBL" id="GEEE01008227">
    <property type="protein sequence ID" value="JAP54998.1"/>
    <property type="molecule type" value="Transcribed_RNA"/>
</dbReference>
<protein>
    <recommendedName>
        <fullName evidence="10">Protein HIRA</fullName>
    </recommendedName>
</protein>
<feature type="domain" description="Protein HIRA-like C-terminal" evidence="12">
    <location>
        <begin position="895"/>
        <end position="1084"/>
    </location>
</feature>
<feature type="repeat" description="WD" evidence="9">
    <location>
        <begin position="73"/>
        <end position="104"/>
    </location>
</feature>
<dbReference type="SUPFAM" id="SSF50978">
    <property type="entry name" value="WD40 repeat-like"/>
    <property type="match status" value="2"/>
</dbReference>
<evidence type="ECO:0000256" key="4">
    <source>
        <dbReference type="ARBA" id="ARBA00022737"/>
    </source>
</evidence>
<accession>A0A0X3PTX9</accession>
<dbReference type="AlphaFoldDB" id="A0A0X3PTX9"/>
<dbReference type="PANTHER" id="PTHR13831">
    <property type="entry name" value="MEMBER OF THE HIR1 FAMILY OF WD-REPEAT PROTEINS"/>
    <property type="match status" value="1"/>
</dbReference>
<name>A0A0X3PTX9_SCHSO</name>
<evidence type="ECO:0000256" key="3">
    <source>
        <dbReference type="ARBA" id="ARBA00022574"/>
    </source>
</evidence>